<evidence type="ECO:0000256" key="6">
    <source>
        <dbReference type="ARBA" id="ARBA00022723"/>
    </source>
</evidence>
<accession>A0A1F7GJV7</accession>
<keyword evidence="9" id="KW-0408">Iron</keyword>
<comment type="catalytic activity">
    <reaction evidence="1">
        <text>Hydrolyzes single-stranded DNA or mismatched double-stranded DNA and polynucleotides, releasing free uracil.</text>
        <dbReference type="EC" id="3.2.2.27"/>
    </reaction>
</comment>
<keyword evidence="11" id="KW-0234">DNA repair</keyword>
<dbReference type="SUPFAM" id="SSF52141">
    <property type="entry name" value="Uracil-DNA glycosylase-like"/>
    <property type="match status" value="1"/>
</dbReference>
<evidence type="ECO:0000256" key="5">
    <source>
        <dbReference type="ARBA" id="ARBA00022485"/>
    </source>
</evidence>
<proteinExistence type="inferred from homology"/>
<dbReference type="CDD" id="cd10030">
    <property type="entry name" value="UDG-F4_TTUDGA_SPO1dp_like"/>
    <property type="match status" value="1"/>
</dbReference>
<dbReference type="SMART" id="SM00986">
    <property type="entry name" value="UDG"/>
    <property type="match status" value="1"/>
</dbReference>
<evidence type="ECO:0000256" key="9">
    <source>
        <dbReference type="ARBA" id="ARBA00023004"/>
    </source>
</evidence>
<evidence type="ECO:0000313" key="13">
    <source>
        <dbReference type="EMBL" id="OGK18976.1"/>
    </source>
</evidence>
<dbReference type="Proteomes" id="UP000176850">
    <property type="component" value="Unassembled WGS sequence"/>
</dbReference>
<keyword evidence="8" id="KW-0378">Hydrolase</keyword>
<dbReference type="GO" id="GO:0004844">
    <property type="term" value="F:uracil DNA N-glycosylase activity"/>
    <property type="evidence" value="ECO:0007669"/>
    <property type="project" value="UniProtKB-EC"/>
</dbReference>
<evidence type="ECO:0000256" key="1">
    <source>
        <dbReference type="ARBA" id="ARBA00001400"/>
    </source>
</evidence>
<dbReference type="EMBL" id="MFZH01000020">
    <property type="protein sequence ID" value="OGK18976.1"/>
    <property type="molecule type" value="Genomic_DNA"/>
</dbReference>
<organism evidence="13 14">
    <name type="scientific">Candidatus Roizmanbacteria bacterium RIFCSPHIGHO2_01_FULL_39_24</name>
    <dbReference type="NCBI Taxonomy" id="1802032"/>
    <lineage>
        <taxon>Bacteria</taxon>
        <taxon>Candidatus Roizmaniibacteriota</taxon>
    </lineage>
</organism>
<evidence type="ECO:0000256" key="10">
    <source>
        <dbReference type="ARBA" id="ARBA00023014"/>
    </source>
</evidence>
<evidence type="ECO:0000256" key="4">
    <source>
        <dbReference type="ARBA" id="ARBA00019403"/>
    </source>
</evidence>
<dbReference type="InterPro" id="IPR005273">
    <property type="entry name" value="Ura-DNA_glyco_family4"/>
</dbReference>
<gene>
    <name evidence="13" type="ORF">A2799_04110</name>
</gene>
<evidence type="ECO:0000256" key="8">
    <source>
        <dbReference type="ARBA" id="ARBA00022801"/>
    </source>
</evidence>
<dbReference type="GO" id="GO:0046872">
    <property type="term" value="F:metal ion binding"/>
    <property type="evidence" value="ECO:0007669"/>
    <property type="project" value="UniProtKB-KW"/>
</dbReference>
<dbReference type="AlphaFoldDB" id="A0A1F7GJV7"/>
<evidence type="ECO:0000313" key="14">
    <source>
        <dbReference type="Proteomes" id="UP000176850"/>
    </source>
</evidence>
<dbReference type="PANTHER" id="PTHR33693">
    <property type="entry name" value="TYPE-5 URACIL-DNA GLYCOSYLASE"/>
    <property type="match status" value="1"/>
</dbReference>
<dbReference type="PANTHER" id="PTHR33693:SF1">
    <property type="entry name" value="TYPE-4 URACIL-DNA GLYCOSYLASE"/>
    <property type="match status" value="1"/>
</dbReference>
<dbReference type="SMART" id="SM00987">
    <property type="entry name" value="UreE_C"/>
    <property type="match status" value="1"/>
</dbReference>
<comment type="similarity">
    <text evidence="2">Belongs to the uracil-DNA glycosylase (UDG) superfamily. Type 4 (UDGa) family.</text>
</comment>
<evidence type="ECO:0000256" key="11">
    <source>
        <dbReference type="ARBA" id="ARBA00023204"/>
    </source>
</evidence>
<dbReference type="EC" id="3.2.2.27" evidence="3"/>
<evidence type="ECO:0000256" key="3">
    <source>
        <dbReference type="ARBA" id="ARBA00012030"/>
    </source>
</evidence>
<evidence type="ECO:0000256" key="7">
    <source>
        <dbReference type="ARBA" id="ARBA00022763"/>
    </source>
</evidence>
<sequence>MNDSTDTRYSALKQIRDELLDFKESPLFEYRKKNGFHPVIGEGNHYANIMFIGEAPGENEAKQARPFCGASGRILDELLASIDLKREDVYVTNVVKDRPPENRDPSPEEIELYTPFLDRQIDIIQPKVLATLGRFSMKYIMDKFELFMESGPISKLHGQIFEAPSSWGTVKIIPLLHPAVALYGASKKGVLLADFKVLKEFV</sequence>
<feature type="domain" description="Uracil-DNA glycosylase-like" evidence="12">
    <location>
        <begin position="40"/>
        <end position="196"/>
    </location>
</feature>
<protein>
    <recommendedName>
        <fullName evidence="4">Type-4 uracil-DNA glycosylase</fullName>
        <ecNumber evidence="3">3.2.2.27</ecNumber>
    </recommendedName>
</protein>
<dbReference type="GO" id="GO:0006281">
    <property type="term" value="P:DNA repair"/>
    <property type="evidence" value="ECO:0007669"/>
    <property type="project" value="UniProtKB-KW"/>
</dbReference>
<dbReference type="Gene3D" id="3.40.470.10">
    <property type="entry name" value="Uracil-DNA glycosylase-like domain"/>
    <property type="match status" value="1"/>
</dbReference>
<keyword evidence="7" id="KW-0227">DNA damage</keyword>
<evidence type="ECO:0000259" key="12">
    <source>
        <dbReference type="SMART" id="SM00986"/>
    </source>
</evidence>
<dbReference type="GO" id="GO:0051539">
    <property type="term" value="F:4 iron, 4 sulfur cluster binding"/>
    <property type="evidence" value="ECO:0007669"/>
    <property type="project" value="UniProtKB-KW"/>
</dbReference>
<reference evidence="13 14" key="1">
    <citation type="journal article" date="2016" name="Nat. Commun.">
        <title>Thousands of microbial genomes shed light on interconnected biogeochemical processes in an aquifer system.</title>
        <authorList>
            <person name="Anantharaman K."/>
            <person name="Brown C.T."/>
            <person name="Hug L.A."/>
            <person name="Sharon I."/>
            <person name="Castelle C.J."/>
            <person name="Probst A.J."/>
            <person name="Thomas B.C."/>
            <person name="Singh A."/>
            <person name="Wilkins M.J."/>
            <person name="Karaoz U."/>
            <person name="Brodie E.L."/>
            <person name="Williams K.H."/>
            <person name="Hubbard S.S."/>
            <person name="Banfield J.F."/>
        </authorList>
    </citation>
    <scope>NUCLEOTIDE SEQUENCE [LARGE SCALE GENOMIC DNA]</scope>
</reference>
<dbReference type="Pfam" id="PF03167">
    <property type="entry name" value="UDG"/>
    <property type="match status" value="1"/>
</dbReference>
<dbReference type="InterPro" id="IPR005122">
    <property type="entry name" value="Uracil-DNA_glycosylase-like"/>
</dbReference>
<dbReference type="InterPro" id="IPR051536">
    <property type="entry name" value="UDG_Type-4/5"/>
</dbReference>
<evidence type="ECO:0000256" key="2">
    <source>
        <dbReference type="ARBA" id="ARBA00006521"/>
    </source>
</evidence>
<dbReference type="NCBIfam" id="TIGR00758">
    <property type="entry name" value="UDG_fam4"/>
    <property type="match status" value="1"/>
</dbReference>
<keyword evidence="6" id="KW-0479">Metal-binding</keyword>
<keyword evidence="5" id="KW-0004">4Fe-4S</keyword>
<keyword evidence="10" id="KW-0411">Iron-sulfur</keyword>
<name>A0A1F7GJV7_9BACT</name>
<comment type="caution">
    <text evidence="13">The sequence shown here is derived from an EMBL/GenBank/DDBJ whole genome shotgun (WGS) entry which is preliminary data.</text>
</comment>
<dbReference type="InterPro" id="IPR036895">
    <property type="entry name" value="Uracil-DNA_glycosylase-like_sf"/>
</dbReference>